<dbReference type="CDD" id="cd11325">
    <property type="entry name" value="AmyAc_GTHase"/>
    <property type="match status" value="1"/>
</dbReference>
<proteinExistence type="inferred from homology"/>
<evidence type="ECO:0000256" key="1">
    <source>
        <dbReference type="ARBA" id="ARBA00000826"/>
    </source>
</evidence>
<dbReference type="CDD" id="cd02855">
    <property type="entry name" value="E_set_GBE_prok_N"/>
    <property type="match status" value="1"/>
</dbReference>
<dbReference type="SUPFAM" id="SSF81296">
    <property type="entry name" value="E set domains"/>
    <property type="match status" value="1"/>
</dbReference>
<dbReference type="PIRSF" id="PIRSF000463">
    <property type="entry name" value="GlgB"/>
    <property type="match status" value="1"/>
</dbReference>
<evidence type="ECO:0000313" key="7">
    <source>
        <dbReference type="Proteomes" id="UP000658720"/>
    </source>
</evidence>
<dbReference type="InterPro" id="IPR006047">
    <property type="entry name" value="GH13_cat_dom"/>
</dbReference>
<dbReference type="Pfam" id="PF00128">
    <property type="entry name" value="Alpha-amylase"/>
    <property type="match status" value="2"/>
</dbReference>
<reference evidence="6 7" key="1">
    <citation type="submission" date="2020-10" db="EMBL/GenBank/DDBJ databases">
        <authorList>
            <person name="Castelo-Branco R."/>
            <person name="Eusebio N."/>
            <person name="Adriana R."/>
            <person name="Vieira A."/>
            <person name="Brugerolle De Fraissinette N."/>
            <person name="Rezende De Castro R."/>
            <person name="Schneider M.P."/>
            <person name="Vasconcelos V."/>
            <person name="Leao P.N."/>
        </authorList>
    </citation>
    <scope>NUCLEOTIDE SEQUENCE [LARGE SCALE GENOMIC DNA]</scope>
    <source>
        <strain evidence="6 7">LEGE 00031</strain>
    </source>
</reference>
<protein>
    <recommendedName>
        <fullName evidence="3">1,4-alpha-glucan branching enzyme</fullName>
        <ecNumber evidence="3">2.4.1.18</ecNumber>
    </recommendedName>
</protein>
<organism evidence="6 7">
    <name type="scientific">Synechocystis salina LEGE 00031</name>
    <dbReference type="NCBI Taxonomy" id="1828736"/>
    <lineage>
        <taxon>Bacteria</taxon>
        <taxon>Bacillati</taxon>
        <taxon>Cyanobacteriota</taxon>
        <taxon>Cyanophyceae</taxon>
        <taxon>Synechococcales</taxon>
        <taxon>Merismopediaceae</taxon>
        <taxon>Synechocystis</taxon>
    </lineage>
</organism>
<dbReference type="Pfam" id="PF02922">
    <property type="entry name" value="CBM_48"/>
    <property type="match status" value="1"/>
</dbReference>
<dbReference type="InterPro" id="IPR013780">
    <property type="entry name" value="Glyco_hydro_b"/>
</dbReference>
<dbReference type="InterPro" id="IPR044143">
    <property type="entry name" value="GlgB_N_E_set_prok"/>
</dbReference>
<accession>A0ABR9VVM6</accession>
<name>A0ABR9VVM6_9SYNC</name>
<dbReference type="Pfam" id="PF02806">
    <property type="entry name" value="Alpha-amylase_C"/>
    <property type="match status" value="1"/>
</dbReference>
<dbReference type="EC" id="2.4.1.18" evidence="3"/>
<keyword evidence="7" id="KW-1185">Reference proteome</keyword>
<dbReference type="InterPro" id="IPR017853">
    <property type="entry name" value="GH"/>
</dbReference>
<dbReference type="Proteomes" id="UP000658720">
    <property type="component" value="Unassembled WGS sequence"/>
</dbReference>
<dbReference type="InterPro" id="IPR004193">
    <property type="entry name" value="Glyco_hydro_13_N"/>
</dbReference>
<comment type="caution">
    <text evidence="6">The sequence shown here is derived from an EMBL/GenBank/DDBJ whole genome shotgun (WGS) entry which is preliminary data.</text>
</comment>
<dbReference type="InterPro" id="IPR014756">
    <property type="entry name" value="Ig_E-set"/>
</dbReference>
<dbReference type="InterPro" id="IPR037439">
    <property type="entry name" value="Branching_enzy"/>
</dbReference>
<dbReference type="Gene3D" id="3.20.20.80">
    <property type="entry name" value="Glycosidases"/>
    <property type="match status" value="1"/>
</dbReference>
<sequence>MGSILHPNGVAFRVWAPNADRVSVIGSFNNWNGGASPMASESNGFWYLDIPQLQAGAEYKYLIATPGKQIERIDPYAREVTHSVGNAVVHDPSFDWQGDDFAIAPWNELIIYELHVGTFNDQNNDDTSGKFSSISARLAYLKKLGINAIQVMPIGEFAGERSWGYNPAHIFSVEKAYGGPLAFKQFIKQAHSHGIAVILDVVYNHFGPSDLDLWQFDGWSEGDRGGIYFYNDDRSHTPWGETRPDYGREEVRQYIVDNILMWLGEYHIDGLRFDCTQFIRTVNGFEDRNLPDGWSLLQRINLEISQRFPGKITIAEDLQNNKWVTKDIGAGGAGFGCQWDPMFVHPIRRAVITTVDEQRSLHAVGDAITYRYNDDAFDRVIYSESHDEVANGQARVPQEISPNNPKDWYAQKRSTLAAAMIFTAPGIPMLFQGQEFLESGWFRDTVPVDWEQRHEFFGIVRLYRDLIRLRRNLDGFSRGLSGQFTQVFHLNENQKMIAFHRWEQGGEKDDVVVVANFANEPRYNYILGLPAEGFWALRFNSDWQGYSNIFGNFPSTDTRAESGGYDNFPWHGLVSIGPYSVLIFSR</sequence>
<dbReference type="SUPFAM" id="SSF51011">
    <property type="entry name" value="Glycosyl hydrolase domain"/>
    <property type="match status" value="1"/>
</dbReference>
<dbReference type="RefSeq" id="WP_194020780.1">
    <property type="nucleotide sequence ID" value="NZ_JADEVV010000061.1"/>
</dbReference>
<evidence type="ECO:0000313" key="6">
    <source>
        <dbReference type="EMBL" id="MBE9255387.1"/>
    </source>
</evidence>
<dbReference type="InterPro" id="IPR013783">
    <property type="entry name" value="Ig-like_fold"/>
</dbReference>
<comment type="similarity">
    <text evidence="2">Belongs to the glycosyl hydrolase 13 family. GlgB subfamily.</text>
</comment>
<evidence type="ECO:0000256" key="4">
    <source>
        <dbReference type="ARBA" id="ARBA00022679"/>
    </source>
</evidence>
<dbReference type="PANTHER" id="PTHR43651">
    <property type="entry name" value="1,4-ALPHA-GLUCAN-BRANCHING ENZYME"/>
    <property type="match status" value="1"/>
</dbReference>
<feature type="domain" description="Glycosyl hydrolase family 13 catalytic" evidence="5">
    <location>
        <begin position="113"/>
        <end position="468"/>
    </location>
</feature>
<evidence type="ECO:0000256" key="2">
    <source>
        <dbReference type="ARBA" id="ARBA00009000"/>
    </source>
</evidence>
<dbReference type="InterPro" id="IPR006048">
    <property type="entry name" value="A-amylase/branching_C"/>
</dbReference>
<gene>
    <name evidence="6" type="ORF">IQ217_16400</name>
</gene>
<evidence type="ECO:0000259" key="5">
    <source>
        <dbReference type="SMART" id="SM00642"/>
    </source>
</evidence>
<keyword evidence="4" id="KW-0808">Transferase</keyword>
<dbReference type="SMART" id="SM00642">
    <property type="entry name" value="Aamy"/>
    <property type="match status" value="1"/>
</dbReference>
<dbReference type="PANTHER" id="PTHR43651:SF11">
    <property type="entry name" value="MALTO-OLIGOSYLTREHALOSE TREHALOHYDROLASE"/>
    <property type="match status" value="1"/>
</dbReference>
<dbReference type="EMBL" id="JADEVV010000061">
    <property type="protein sequence ID" value="MBE9255387.1"/>
    <property type="molecule type" value="Genomic_DNA"/>
</dbReference>
<dbReference type="SUPFAM" id="SSF51445">
    <property type="entry name" value="(Trans)glycosidases"/>
    <property type="match status" value="1"/>
</dbReference>
<evidence type="ECO:0000256" key="3">
    <source>
        <dbReference type="ARBA" id="ARBA00012541"/>
    </source>
</evidence>
<comment type="catalytic activity">
    <reaction evidence="1">
        <text>Transfers a segment of a (1-&gt;4)-alpha-D-glucan chain to a primary hydroxy group in a similar glucan chain.</text>
        <dbReference type="EC" id="2.4.1.18"/>
    </reaction>
</comment>
<dbReference type="Gene3D" id="2.60.40.10">
    <property type="entry name" value="Immunoglobulins"/>
    <property type="match status" value="1"/>
</dbReference>
<dbReference type="Gene3D" id="2.60.40.1180">
    <property type="entry name" value="Golgi alpha-mannosidase II"/>
    <property type="match status" value="1"/>
</dbReference>